<protein>
    <submittedName>
        <fullName evidence="2">DUF1934 domain-containing protein</fullName>
    </submittedName>
</protein>
<proteinExistence type="predicted"/>
<dbReference type="Proteomes" id="UP000046392">
    <property type="component" value="Unplaced"/>
</dbReference>
<sequence>MRDGKLRRRLVDGICLNGEIVQEKSEPVVVKLVYDISVRNDEYLFDCNYEQIYAPAGTYFMKAGKLRRRLVDGIFLNREIVQEKSEPVVVKLVYDISVKIVGGRVFYETHLEVLLMLLKVE</sequence>
<keyword evidence="1" id="KW-1185">Reference proteome</keyword>
<evidence type="ECO:0000313" key="2">
    <source>
        <dbReference type="WBParaSite" id="SPAL_0000370100.1"/>
    </source>
</evidence>
<dbReference type="WBParaSite" id="SPAL_0000370100.1">
    <property type="protein sequence ID" value="SPAL_0000370100.1"/>
    <property type="gene ID" value="SPAL_0000370100"/>
</dbReference>
<reference evidence="2" key="1">
    <citation type="submission" date="2017-02" db="UniProtKB">
        <authorList>
            <consortium name="WormBaseParasite"/>
        </authorList>
    </citation>
    <scope>IDENTIFICATION</scope>
</reference>
<name>A0A0N5BCF2_STREA</name>
<organism evidence="1 2">
    <name type="scientific">Strongyloides papillosus</name>
    <name type="common">Intestinal threadworm</name>
    <dbReference type="NCBI Taxonomy" id="174720"/>
    <lineage>
        <taxon>Eukaryota</taxon>
        <taxon>Metazoa</taxon>
        <taxon>Ecdysozoa</taxon>
        <taxon>Nematoda</taxon>
        <taxon>Chromadorea</taxon>
        <taxon>Rhabditida</taxon>
        <taxon>Tylenchina</taxon>
        <taxon>Panagrolaimomorpha</taxon>
        <taxon>Strongyloidoidea</taxon>
        <taxon>Strongyloididae</taxon>
        <taxon>Strongyloides</taxon>
    </lineage>
</organism>
<accession>A0A0N5BCF2</accession>
<evidence type="ECO:0000313" key="1">
    <source>
        <dbReference type="Proteomes" id="UP000046392"/>
    </source>
</evidence>
<dbReference type="AlphaFoldDB" id="A0A0N5BCF2"/>